<reference evidence="10 11" key="1">
    <citation type="submission" date="2021-10" db="EMBL/GenBank/DDBJ databases">
        <title>Lutispora strain m25 sp. nov., a thermophilic, non-spore-forming bacterium isolated from a lab-scale methanogenic bioreactor digesting anaerobic sludge.</title>
        <authorList>
            <person name="El Houari A."/>
            <person name="Mcdonald J."/>
        </authorList>
    </citation>
    <scope>NUCLEOTIDE SEQUENCE [LARGE SCALE GENOMIC DNA]</scope>
    <source>
        <strain evidence="11">m25</strain>
    </source>
</reference>
<comment type="domain">
    <text evidence="8">The N-terminal region contains the highly conserved SGGXDS motif, predicted to be a P-loop motif involved in ATP binding.</text>
</comment>
<feature type="binding site" evidence="8">
    <location>
        <begin position="29"/>
        <end position="34"/>
    </location>
    <ligand>
        <name>ATP</name>
        <dbReference type="ChEBI" id="CHEBI:30616"/>
    </ligand>
</feature>
<keyword evidence="11" id="KW-1185">Reference proteome</keyword>
<evidence type="ECO:0000256" key="1">
    <source>
        <dbReference type="ARBA" id="ARBA00004496"/>
    </source>
</evidence>
<dbReference type="SUPFAM" id="SSF56037">
    <property type="entry name" value="PheT/TilS domain"/>
    <property type="match status" value="1"/>
</dbReference>
<evidence type="ECO:0000313" key="10">
    <source>
        <dbReference type="EMBL" id="MCQ1530581.1"/>
    </source>
</evidence>
<organism evidence="10 11">
    <name type="scientific">Lutispora saccharofermentans</name>
    <dbReference type="NCBI Taxonomy" id="3024236"/>
    <lineage>
        <taxon>Bacteria</taxon>
        <taxon>Bacillati</taxon>
        <taxon>Bacillota</taxon>
        <taxon>Clostridia</taxon>
        <taxon>Lutisporales</taxon>
        <taxon>Lutisporaceae</taxon>
        <taxon>Lutispora</taxon>
    </lineage>
</organism>
<dbReference type="RefSeq" id="WP_255228105.1">
    <property type="nucleotide sequence ID" value="NZ_JAJEKE010000013.1"/>
</dbReference>
<comment type="function">
    <text evidence="8">Ligates lysine onto the cytidine present at position 34 of the AUA codon-specific tRNA(Ile) that contains the anticodon CAU, in an ATP-dependent manner. Cytidine is converted to lysidine, thus changing the amino acid specificity of the tRNA from methionine to isoleucine.</text>
</comment>
<dbReference type="SUPFAM" id="SSF82829">
    <property type="entry name" value="MesJ substrate recognition domain-like"/>
    <property type="match status" value="1"/>
</dbReference>
<dbReference type="PANTHER" id="PTHR43033:SF1">
    <property type="entry name" value="TRNA(ILE)-LYSIDINE SYNTHASE-RELATED"/>
    <property type="match status" value="1"/>
</dbReference>
<dbReference type="Pfam" id="PF01171">
    <property type="entry name" value="ATP_bind_3"/>
    <property type="match status" value="1"/>
</dbReference>
<dbReference type="Proteomes" id="UP001651880">
    <property type="component" value="Unassembled WGS sequence"/>
</dbReference>
<keyword evidence="4 8" id="KW-0819">tRNA processing</keyword>
<keyword evidence="5 8" id="KW-0547">Nucleotide-binding</keyword>
<evidence type="ECO:0000256" key="4">
    <source>
        <dbReference type="ARBA" id="ARBA00022694"/>
    </source>
</evidence>
<dbReference type="NCBIfam" id="TIGR02433">
    <property type="entry name" value="lysidine_TilS_C"/>
    <property type="match status" value="1"/>
</dbReference>
<dbReference type="NCBIfam" id="TIGR02432">
    <property type="entry name" value="lysidine_TilS_N"/>
    <property type="match status" value="1"/>
</dbReference>
<evidence type="ECO:0000259" key="9">
    <source>
        <dbReference type="SMART" id="SM00977"/>
    </source>
</evidence>
<keyword evidence="2 8" id="KW-0963">Cytoplasm</keyword>
<protein>
    <recommendedName>
        <fullName evidence="8">tRNA(Ile)-lysidine synthase</fullName>
        <ecNumber evidence="8">6.3.4.19</ecNumber>
    </recommendedName>
    <alternativeName>
        <fullName evidence="8">tRNA(Ile)-2-lysyl-cytidine synthase</fullName>
    </alternativeName>
    <alternativeName>
        <fullName evidence="8">tRNA(Ile)-lysidine synthetase</fullName>
    </alternativeName>
</protein>
<dbReference type="InterPro" id="IPR014729">
    <property type="entry name" value="Rossmann-like_a/b/a_fold"/>
</dbReference>
<comment type="catalytic activity">
    <reaction evidence="7 8">
        <text>cytidine(34) in tRNA(Ile2) + L-lysine + ATP = lysidine(34) in tRNA(Ile2) + AMP + diphosphate + H(+)</text>
        <dbReference type="Rhea" id="RHEA:43744"/>
        <dbReference type="Rhea" id="RHEA-COMP:10625"/>
        <dbReference type="Rhea" id="RHEA-COMP:10670"/>
        <dbReference type="ChEBI" id="CHEBI:15378"/>
        <dbReference type="ChEBI" id="CHEBI:30616"/>
        <dbReference type="ChEBI" id="CHEBI:32551"/>
        <dbReference type="ChEBI" id="CHEBI:33019"/>
        <dbReference type="ChEBI" id="CHEBI:82748"/>
        <dbReference type="ChEBI" id="CHEBI:83665"/>
        <dbReference type="ChEBI" id="CHEBI:456215"/>
        <dbReference type="EC" id="6.3.4.19"/>
    </reaction>
</comment>
<dbReference type="Gene3D" id="3.40.50.620">
    <property type="entry name" value="HUPs"/>
    <property type="match status" value="1"/>
</dbReference>
<dbReference type="CDD" id="cd01992">
    <property type="entry name" value="TilS_N"/>
    <property type="match status" value="1"/>
</dbReference>
<dbReference type="Pfam" id="PF11734">
    <property type="entry name" value="TilS_C"/>
    <property type="match status" value="1"/>
</dbReference>
<name>A0ABT1NKZ7_9FIRM</name>
<gene>
    <name evidence="8 10" type="primary">tilS</name>
    <name evidence="10" type="ORF">LJD61_13625</name>
</gene>
<dbReference type="InterPro" id="IPR012796">
    <property type="entry name" value="Lysidine-tRNA-synth_C"/>
</dbReference>
<dbReference type="EC" id="6.3.4.19" evidence="8"/>
<evidence type="ECO:0000256" key="2">
    <source>
        <dbReference type="ARBA" id="ARBA00022490"/>
    </source>
</evidence>
<dbReference type="PANTHER" id="PTHR43033">
    <property type="entry name" value="TRNA(ILE)-LYSIDINE SYNTHASE-RELATED"/>
    <property type="match status" value="1"/>
</dbReference>
<dbReference type="EMBL" id="JAJEKE010000013">
    <property type="protein sequence ID" value="MCQ1530581.1"/>
    <property type="molecule type" value="Genomic_DNA"/>
</dbReference>
<dbReference type="InterPro" id="IPR012094">
    <property type="entry name" value="tRNA_Ile_lys_synt"/>
</dbReference>
<evidence type="ECO:0000256" key="3">
    <source>
        <dbReference type="ARBA" id="ARBA00022598"/>
    </source>
</evidence>
<evidence type="ECO:0000313" key="11">
    <source>
        <dbReference type="Proteomes" id="UP001651880"/>
    </source>
</evidence>
<dbReference type="SMART" id="SM00977">
    <property type="entry name" value="TilS_C"/>
    <property type="match status" value="1"/>
</dbReference>
<evidence type="ECO:0000256" key="5">
    <source>
        <dbReference type="ARBA" id="ARBA00022741"/>
    </source>
</evidence>
<comment type="similarity">
    <text evidence="8">Belongs to the tRNA(Ile)-lysidine synthase family.</text>
</comment>
<proteinExistence type="inferred from homology"/>
<keyword evidence="3 8" id="KW-0436">Ligase</keyword>
<comment type="caution">
    <text evidence="10">The sequence shown here is derived from an EMBL/GenBank/DDBJ whole genome shotgun (WGS) entry which is preliminary data.</text>
</comment>
<dbReference type="InterPro" id="IPR011063">
    <property type="entry name" value="TilS/TtcA_N"/>
</dbReference>
<dbReference type="HAMAP" id="MF_01161">
    <property type="entry name" value="tRNA_Ile_lys_synt"/>
    <property type="match status" value="1"/>
</dbReference>
<keyword evidence="6 8" id="KW-0067">ATP-binding</keyword>
<dbReference type="InterPro" id="IPR012795">
    <property type="entry name" value="tRNA_Ile_lys_synt_N"/>
</dbReference>
<comment type="subcellular location">
    <subcellularLocation>
        <location evidence="1 8">Cytoplasm</location>
    </subcellularLocation>
</comment>
<dbReference type="GO" id="GO:0032267">
    <property type="term" value="F:tRNA(Ile)-lysidine synthase activity"/>
    <property type="evidence" value="ECO:0007669"/>
    <property type="project" value="UniProtKB-EC"/>
</dbReference>
<evidence type="ECO:0000256" key="7">
    <source>
        <dbReference type="ARBA" id="ARBA00048539"/>
    </source>
</evidence>
<sequence length="467" mass="53198">MRDLTLVAEETIRKYNMLSPRDSVVVGLSGGPDSLCLLHVLLGLRESWGLKIYAAHLNHQFRGKDADDDAQYVKDICKEWDVEVFVQVFNVSAYAKERGLSSEEAGREIRYKLFSDVAEQVKAGKIAVAHNMNDNAETVLMNLFRGSGIEGLKGIEASRGEIIRPLINVSRDEIEAYCEEKGLKPRIDKTNLEPIYGRNKIRLELIPYIEKNFNASIMSTLHRLSDIVAIENDFLHKEAKITFLEIAITGENSIEYNINKLSNIHPALMRRVIRIGIEELLGSLKGIEYKNIEGVVDLLGKSTGAAVILPNNIKAYISYDKLILKFDRDNESYKYYLKLENDADNIAEFLDFTISLRSIDASQIADLKKDNKHKAYIDKAKIKQELVLRNRLEGDVFSPIGLKGTKKLKEYFIDEKIPKEERDNIFLIADGKEVVWILGKRLSDKYKITKNTKEAIMINMMRGTYDE</sequence>
<dbReference type="Gene3D" id="1.20.59.20">
    <property type="match status" value="1"/>
</dbReference>
<evidence type="ECO:0000256" key="8">
    <source>
        <dbReference type="HAMAP-Rule" id="MF_01161"/>
    </source>
</evidence>
<feature type="domain" description="Lysidine-tRNA(Ile) synthetase C-terminal" evidence="9">
    <location>
        <begin position="386"/>
        <end position="458"/>
    </location>
</feature>
<accession>A0ABT1NKZ7</accession>
<dbReference type="SUPFAM" id="SSF52402">
    <property type="entry name" value="Adenine nucleotide alpha hydrolases-like"/>
    <property type="match status" value="1"/>
</dbReference>
<evidence type="ECO:0000256" key="6">
    <source>
        <dbReference type="ARBA" id="ARBA00022840"/>
    </source>
</evidence>